<evidence type="ECO:0000313" key="3">
    <source>
        <dbReference type="Proteomes" id="UP000001556"/>
    </source>
</evidence>
<sequence>MTNSLGSLGWKTFFLWLVLLIPGIVGFLKGQGFNDLYKNYWGQLLPSANLHVTEAVVLIFIFVPVFLLYWRAIKISRRSRLVEVTAWTTLFTVTLMLLFPFACDDIYYYIASGQLQATYEMNPYFKTAHQVSHWSMDPFLRTTGWGFLLSPYGPIWNMTSSLLVVSANDQFWLAVGLFKAFAGLLHMINFFLIGFIAKQLDLHPSQAMTIYGWNPLILFELPGHAHNDVLLLLFLIIAFVCLATKWKLLALPFLTLSAMVKYTSVLLGPLIMLWLLHKKKYLPLVFGTFLSILLIPLVWIPYWNGLDTLEGLFRQINFYSIKSLHYLLLNSLPQWFPHMLKTQAFLLSSWVMLVLFGITYFLLLFFLWRQKKQLDIIGLARFGCIAFLLYLFFVNKWFQPWYFSWMIPLVALTRWPCAISLTALLLSCTAELSRVPQLLFENNGFLVQVLTVIIIWLPLVTYRQIKNF</sequence>
<dbReference type="Proteomes" id="UP000001556">
    <property type="component" value="Chromosome"/>
</dbReference>
<proteinExistence type="predicted"/>
<keyword evidence="1" id="KW-0812">Transmembrane</keyword>
<protein>
    <recommendedName>
        <fullName evidence="4">DUF2029 domain-containing protein</fullName>
    </recommendedName>
</protein>
<dbReference type="KEGG" id="drm:Dred_1899"/>
<feature type="transmembrane region" description="Helical" evidence="1">
    <location>
        <begin position="374"/>
        <end position="393"/>
    </location>
</feature>
<dbReference type="eggNOG" id="ENOG50334G7">
    <property type="taxonomic scope" value="Bacteria"/>
</dbReference>
<feature type="transmembrane region" description="Helical" evidence="1">
    <location>
        <begin position="438"/>
        <end position="459"/>
    </location>
</feature>
<evidence type="ECO:0000313" key="2">
    <source>
        <dbReference type="EMBL" id="ABO50420.1"/>
    </source>
</evidence>
<dbReference type="EMBL" id="CP000612">
    <property type="protein sequence ID" value="ABO50420.1"/>
    <property type="molecule type" value="Genomic_DNA"/>
</dbReference>
<evidence type="ECO:0000256" key="1">
    <source>
        <dbReference type="SAM" id="Phobius"/>
    </source>
</evidence>
<feature type="transmembrane region" description="Helical" evidence="1">
    <location>
        <begin position="405"/>
        <end position="426"/>
    </location>
</feature>
<keyword evidence="1" id="KW-1133">Transmembrane helix</keyword>
<feature type="transmembrane region" description="Helical" evidence="1">
    <location>
        <begin position="48"/>
        <end position="69"/>
    </location>
</feature>
<feature type="transmembrane region" description="Helical" evidence="1">
    <location>
        <begin position="229"/>
        <end position="248"/>
    </location>
</feature>
<accession>A4J5R7</accession>
<feature type="transmembrane region" description="Helical" evidence="1">
    <location>
        <begin position="171"/>
        <end position="197"/>
    </location>
</feature>
<dbReference type="STRING" id="349161.Dred_1899"/>
<dbReference type="HOGENOM" id="CLU_596806_0_0_9"/>
<reference evidence="2 3" key="1">
    <citation type="submission" date="2007-03" db="EMBL/GenBank/DDBJ databases">
        <title>Complete sequence of Desulfotomaculum reducens MI-1.</title>
        <authorList>
            <consortium name="US DOE Joint Genome Institute"/>
            <person name="Copeland A."/>
            <person name="Lucas S."/>
            <person name="Lapidus A."/>
            <person name="Barry K."/>
            <person name="Detter J.C."/>
            <person name="Glavina del Rio T."/>
            <person name="Hammon N."/>
            <person name="Israni S."/>
            <person name="Dalin E."/>
            <person name="Tice H."/>
            <person name="Pitluck S."/>
            <person name="Sims D."/>
            <person name="Brettin T."/>
            <person name="Bruce D."/>
            <person name="Han C."/>
            <person name="Tapia R."/>
            <person name="Schmutz J."/>
            <person name="Larimer F."/>
            <person name="Land M."/>
            <person name="Hauser L."/>
            <person name="Kyrpides N."/>
            <person name="Kim E."/>
            <person name="Tebo B.M."/>
            <person name="Richardson P."/>
        </authorList>
    </citation>
    <scope>NUCLEOTIDE SEQUENCE [LARGE SCALE GENOMIC DNA]</scope>
    <source>
        <strain evidence="2 3">MI-1</strain>
    </source>
</reference>
<gene>
    <name evidence="2" type="ordered locus">Dred_1899</name>
</gene>
<dbReference type="AlphaFoldDB" id="A4J5R7"/>
<feature type="transmembrane region" description="Helical" evidence="1">
    <location>
        <begin position="344"/>
        <end position="367"/>
    </location>
</feature>
<evidence type="ECO:0008006" key="4">
    <source>
        <dbReference type="Google" id="ProtNLM"/>
    </source>
</evidence>
<keyword evidence="1" id="KW-0472">Membrane</keyword>
<name>A4J5R7_DESRM</name>
<dbReference type="Pfam" id="PF26314">
    <property type="entry name" value="MptA_B_family"/>
    <property type="match status" value="1"/>
</dbReference>
<feature type="transmembrane region" description="Helical" evidence="1">
    <location>
        <begin position="81"/>
        <end position="102"/>
    </location>
</feature>
<feature type="transmembrane region" description="Helical" evidence="1">
    <location>
        <begin position="12"/>
        <end position="28"/>
    </location>
</feature>
<feature type="transmembrane region" description="Helical" evidence="1">
    <location>
        <begin position="281"/>
        <end position="302"/>
    </location>
</feature>
<organism evidence="2 3">
    <name type="scientific">Desulforamulus reducens (strain ATCC BAA-1160 / DSM 100696 / MI-1)</name>
    <name type="common">Desulfotomaculum reducens</name>
    <dbReference type="NCBI Taxonomy" id="349161"/>
    <lineage>
        <taxon>Bacteria</taxon>
        <taxon>Bacillati</taxon>
        <taxon>Bacillota</taxon>
        <taxon>Clostridia</taxon>
        <taxon>Eubacteriales</taxon>
        <taxon>Peptococcaceae</taxon>
        <taxon>Desulforamulus</taxon>
    </lineage>
</organism>
<keyword evidence="3" id="KW-1185">Reference proteome</keyword>